<organism evidence="4 5">
    <name type="scientific">Rotaria sordida</name>
    <dbReference type="NCBI Taxonomy" id="392033"/>
    <lineage>
        <taxon>Eukaryota</taxon>
        <taxon>Metazoa</taxon>
        <taxon>Spiralia</taxon>
        <taxon>Gnathifera</taxon>
        <taxon>Rotifera</taxon>
        <taxon>Eurotatoria</taxon>
        <taxon>Bdelloidea</taxon>
        <taxon>Philodinida</taxon>
        <taxon>Philodinidae</taxon>
        <taxon>Rotaria</taxon>
    </lineage>
</organism>
<evidence type="ECO:0000256" key="2">
    <source>
        <dbReference type="ARBA" id="ARBA00022723"/>
    </source>
</evidence>
<comment type="caution">
    <text evidence="4">The sequence shown here is derived from an EMBL/GenBank/DDBJ whole genome shotgun (WGS) entry which is preliminary data.</text>
</comment>
<name>A0A820BQY3_9BILA</name>
<keyword evidence="2" id="KW-0479">Metal-binding</keyword>
<dbReference type="AlphaFoldDB" id="A0A820BQY3"/>
<dbReference type="Pfam" id="PF13359">
    <property type="entry name" value="DDE_Tnp_4"/>
    <property type="match status" value="1"/>
</dbReference>
<evidence type="ECO:0000313" key="5">
    <source>
        <dbReference type="Proteomes" id="UP000663823"/>
    </source>
</evidence>
<proteinExistence type="predicted"/>
<protein>
    <recommendedName>
        <fullName evidence="3">DDE Tnp4 domain-containing protein</fullName>
    </recommendedName>
</protein>
<gene>
    <name evidence="4" type="ORF">OTI717_LOCUS38753</name>
</gene>
<sequence length="142" mass="16587">MYYILSTVVNILYSCAYPESISLPADMANRTTVHGLQQHHELIVNWTFIAISKPYDLEQRKAYYHAKSPTNYALKIQITYDLHHRIIIVDKGYIDEEYVGTARKKPHGHELTDEDKNFNRDINSARAVIEYINQRLKTYGIL</sequence>
<dbReference type="Proteomes" id="UP000663823">
    <property type="component" value="Unassembled WGS sequence"/>
</dbReference>
<reference evidence="4" key="1">
    <citation type="submission" date="2021-02" db="EMBL/GenBank/DDBJ databases">
        <authorList>
            <person name="Nowell W R."/>
        </authorList>
    </citation>
    <scope>NUCLEOTIDE SEQUENCE</scope>
</reference>
<feature type="non-terminal residue" evidence="4">
    <location>
        <position position="1"/>
    </location>
</feature>
<dbReference type="GO" id="GO:0046872">
    <property type="term" value="F:metal ion binding"/>
    <property type="evidence" value="ECO:0007669"/>
    <property type="project" value="UniProtKB-KW"/>
</dbReference>
<evidence type="ECO:0000259" key="3">
    <source>
        <dbReference type="Pfam" id="PF13359"/>
    </source>
</evidence>
<feature type="domain" description="DDE Tnp4" evidence="3">
    <location>
        <begin position="84"/>
        <end position="142"/>
    </location>
</feature>
<accession>A0A820BQY3</accession>
<evidence type="ECO:0000256" key="1">
    <source>
        <dbReference type="ARBA" id="ARBA00001968"/>
    </source>
</evidence>
<comment type="cofactor">
    <cofactor evidence="1">
        <name>a divalent metal cation</name>
        <dbReference type="ChEBI" id="CHEBI:60240"/>
    </cofactor>
</comment>
<dbReference type="EMBL" id="CAJOAX010022203">
    <property type="protein sequence ID" value="CAF4205477.1"/>
    <property type="molecule type" value="Genomic_DNA"/>
</dbReference>
<evidence type="ECO:0000313" key="4">
    <source>
        <dbReference type="EMBL" id="CAF4205477.1"/>
    </source>
</evidence>
<dbReference type="InterPro" id="IPR027806">
    <property type="entry name" value="HARBI1_dom"/>
</dbReference>